<keyword evidence="2" id="KW-0808">Transferase</keyword>
<name>A0ABY4MWC1_9MICO</name>
<evidence type="ECO:0000313" key="2">
    <source>
        <dbReference type="EMBL" id="UQN14344.1"/>
    </source>
</evidence>
<dbReference type="Pfam" id="PF13480">
    <property type="entry name" value="Acetyltransf_6"/>
    <property type="match status" value="1"/>
</dbReference>
<dbReference type="SUPFAM" id="SSF55729">
    <property type="entry name" value="Acyl-CoA N-acyltransferases (Nat)"/>
    <property type="match status" value="1"/>
</dbReference>
<keyword evidence="2" id="KW-0012">Acyltransferase</keyword>
<evidence type="ECO:0000259" key="1">
    <source>
        <dbReference type="Pfam" id="PF13480"/>
    </source>
</evidence>
<sequence length="353" mass="40081">MEVQLLDQEDARWPTLLARVRHDIDHLPCYLAASDRRRGSTSVLAHVRDGDNVFAVPLRFIELPDGMRDAVSAELRASPLCTEGTSAQWRQAAIRALLEYLRSRGTVSLFLRFHPLLEGHRSDFAAFGAIVEHGATYDIPLDHPLEEIRANMRRSHRQSIRKFRACDFRFEREPACDNLAAFHELYELSMQRVHARDEYRFSLGYFEDVVVALGDRVALWVLRSGEQIVAAHLVTDCCGIVQGLYAGVHPDFHSQVPQVALYDQELEWAQATGHRDYFIGGAGTESLHQFKAGITKVRPVEYSARIVVNHTEFGRRCEAWQQRTGLLVGRTDEFFPPYRDSTRIEVVAGHTAG</sequence>
<accession>A0ABY4MWC1</accession>
<dbReference type="InterPro" id="IPR016181">
    <property type="entry name" value="Acyl_CoA_acyltransferase"/>
</dbReference>
<dbReference type="EMBL" id="CP097160">
    <property type="protein sequence ID" value="UQN14344.1"/>
    <property type="molecule type" value="Genomic_DNA"/>
</dbReference>
<organism evidence="2">
    <name type="scientific">Gulosibacter sediminis</name>
    <dbReference type="NCBI Taxonomy" id="1729695"/>
    <lineage>
        <taxon>Bacteria</taxon>
        <taxon>Bacillati</taxon>
        <taxon>Actinomycetota</taxon>
        <taxon>Actinomycetes</taxon>
        <taxon>Micrococcales</taxon>
        <taxon>Microbacteriaceae</taxon>
        <taxon>Gulosibacter</taxon>
    </lineage>
</organism>
<reference evidence="2" key="1">
    <citation type="submission" date="2022-05" db="EMBL/GenBank/DDBJ databases">
        <title>Complete genome sequence of toluene-degrading Gulosibacter sediminis strain ACHW.36C.</title>
        <authorList>
            <person name="Wai A.C."/>
            <person name="Lai G.K."/>
            <person name="Griffin S.D."/>
            <person name="Leung F.C."/>
        </authorList>
    </citation>
    <scope>NUCLEOTIDE SEQUENCE [LARGE SCALE GENOMIC DNA]</scope>
    <source>
        <strain evidence="2">ACHW.36C</strain>
    </source>
</reference>
<dbReference type="InterPro" id="IPR038740">
    <property type="entry name" value="BioF2-like_GNAT_dom"/>
</dbReference>
<dbReference type="Gene3D" id="3.40.630.30">
    <property type="match status" value="1"/>
</dbReference>
<proteinExistence type="predicted"/>
<dbReference type="EC" id="2.3.1.-" evidence="2"/>
<protein>
    <submittedName>
        <fullName evidence="2">GNAT family N-acetyltransferase</fullName>
        <ecNumber evidence="2">2.3.1.-</ecNumber>
    </submittedName>
</protein>
<dbReference type="GO" id="GO:0016746">
    <property type="term" value="F:acyltransferase activity"/>
    <property type="evidence" value="ECO:0007669"/>
    <property type="project" value="UniProtKB-KW"/>
</dbReference>
<gene>
    <name evidence="2" type="ORF">M3M28_09820</name>
</gene>
<feature type="domain" description="BioF2-like acetyltransferase" evidence="1">
    <location>
        <begin position="151"/>
        <end position="282"/>
    </location>
</feature>